<dbReference type="Proteomes" id="UP000586254">
    <property type="component" value="Unassembled WGS sequence"/>
</dbReference>
<gene>
    <name evidence="2" type="ORF">H0N91_10850</name>
</gene>
<accession>A0A853JPJ7</accession>
<evidence type="ECO:0000313" key="2">
    <source>
        <dbReference type="EMBL" id="NZA38615.1"/>
    </source>
</evidence>
<name>A0A853JPJ7_9FIRM</name>
<proteinExistence type="predicted"/>
<dbReference type="AlphaFoldDB" id="A0A853JPJ7"/>
<protein>
    <recommendedName>
        <fullName evidence="1">Bacterial Ig-like domain-containing protein</fullName>
    </recommendedName>
</protein>
<sequence>MRNITTSMGIAFVLLCLCLMFPTEIPAPALVRATPFSAEKYTGYNAKITMSVVKADITPNTEELSVLVVNHSGEDQSYGRIFYLEREENSQWLPVSPLPGAAFEKAMVFLPPNTANEETLDIGTYYGSLQPGSYRVIKTFGDAYASGTFYVREV</sequence>
<dbReference type="RefSeq" id="WP_180493450.1">
    <property type="nucleotide sequence ID" value="NZ_JACCKS010000011.1"/>
</dbReference>
<organism evidence="2 3">
    <name type="scientific">Eubacterium callanderi</name>
    <dbReference type="NCBI Taxonomy" id="53442"/>
    <lineage>
        <taxon>Bacteria</taxon>
        <taxon>Bacillati</taxon>
        <taxon>Bacillota</taxon>
        <taxon>Clostridia</taxon>
        <taxon>Eubacteriales</taxon>
        <taxon>Eubacteriaceae</taxon>
        <taxon>Eubacterium</taxon>
    </lineage>
</organism>
<reference evidence="2 3" key="1">
    <citation type="submission" date="2020-07" db="EMBL/GenBank/DDBJ databases">
        <title>Organ Donor 1.</title>
        <authorList>
            <person name="Marsh A.J."/>
            <person name="Azcarate-Peril M.A."/>
        </authorList>
    </citation>
    <scope>NUCLEOTIDE SEQUENCE [LARGE SCALE GENOMIC DNA]</scope>
    <source>
        <strain evidence="2 3">AMC0717</strain>
    </source>
</reference>
<dbReference type="InterPro" id="IPR046878">
    <property type="entry name" value="Big_14"/>
</dbReference>
<dbReference type="Pfam" id="PF20251">
    <property type="entry name" value="Big_14"/>
    <property type="match status" value="1"/>
</dbReference>
<comment type="caution">
    <text evidence="2">The sequence shown here is derived from an EMBL/GenBank/DDBJ whole genome shotgun (WGS) entry which is preliminary data.</text>
</comment>
<evidence type="ECO:0000259" key="1">
    <source>
        <dbReference type="Pfam" id="PF20251"/>
    </source>
</evidence>
<dbReference type="EMBL" id="JACCKS010000011">
    <property type="protein sequence ID" value="NZA38615.1"/>
    <property type="molecule type" value="Genomic_DNA"/>
</dbReference>
<feature type="domain" description="Bacterial Ig-like" evidence="1">
    <location>
        <begin position="46"/>
        <end position="142"/>
    </location>
</feature>
<evidence type="ECO:0000313" key="3">
    <source>
        <dbReference type="Proteomes" id="UP000586254"/>
    </source>
</evidence>